<evidence type="ECO:0000256" key="3">
    <source>
        <dbReference type="ARBA" id="ARBA00022525"/>
    </source>
</evidence>
<evidence type="ECO:0000259" key="6">
    <source>
        <dbReference type="Pfam" id="PF08548"/>
    </source>
</evidence>
<dbReference type="PROSITE" id="PS00330">
    <property type="entry name" value="HEMOLYSIN_CALCIUM"/>
    <property type="match status" value="2"/>
</dbReference>
<dbReference type="InterPro" id="IPR011049">
    <property type="entry name" value="Serralysin-like_metalloprot_C"/>
</dbReference>
<name>A0AA93BVN8_9GAMM</name>
<dbReference type="PANTHER" id="PTHR38340:SF1">
    <property type="entry name" value="S-LAYER PROTEIN"/>
    <property type="match status" value="1"/>
</dbReference>
<accession>A0AA93BVN8</accession>
<dbReference type="EMBL" id="QYYG01000006">
    <property type="protein sequence ID" value="RJF54553.1"/>
    <property type="molecule type" value="Genomic_DNA"/>
</dbReference>
<evidence type="ECO:0000256" key="2">
    <source>
        <dbReference type="ARBA" id="ARBA00004613"/>
    </source>
</evidence>
<evidence type="ECO:0000256" key="5">
    <source>
        <dbReference type="ARBA" id="ARBA00022837"/>
    </source>
</evidence>
<evidence type="ECO:0000256" key="4">
    <source>
        <dbReference type="ARBA" id="ARBA00022737"/>
    </source>
</evidence>
<comment type="caution">
    <text evidence="7">The sequence shown here is derived from an EMBL/GenBank/DDBJ whole genome shotgun (WGS) entry which is preliminary data.</text>
</comment>
<dbReference type="Gene3D" id="2.150.10.10">
    <property type="entry name" value="Serralysin-like metalloprotease, C-terminal"/>
    <property type="match status" value="1"/>
</dbReference>
<evidence type="ECO:0000313" key="8">
    <source>
        <dbReference type="Proteomes" id="UP000284338"/>
    </source>
</evidence>
<evidence type="ECO:0000256" key="1">
    <source>
        <dbReference type="ARBA" id="ARBA00001913"/>
    </source>
</evidence>
<evidence type="ECO:0000313" key="7">
    <source>
        <dbReference type="EMBL" id="RJF54553.1"/>
    </source>
</evidence>
<dbReference type="PANTHER" id="PTHR38340">
    <property type="entry name" value="S-LAYER PROTEIN"/>
    <property type="match status" value="1"/>
</dbReference>
<keyword evidence="3" id="KW-0964">Secreted</keyword>
<dbReference type="InterPro" id="IPR013858">
    <property type="entry name" value="Peptidase_M10B_C"/>
</dbReference>
<sequence length="498" mass="52377">MATQNSDVLVTFTEEQSKKLAELRDTGQYADGYRYIRDIVHEARVAYTGNVPPTTVYLFGDEHAKELIKLETWISYVVGINSGDNSAYSEFVRGSTKVASLLQGKPISEATFQLASDKLAMIVIDDALAHGGMLSAGDVVNTDVTQALENLGLPPAGWAGVLGDVFPPPLGFGENFVQVSDPADGLLPFLGGLAAALTANLVGGVGRLAVDIVLNKNGLVTNTLDLLLTGILDPVHDARTVNGSILSDHLYGGYGNDHISGGKGNDWLYGKDGDDILDGGTGADKMYGGGNNDTYIVDNIRDEVHENYGEGLDTVQSSVSYTLAKNVEYLVLTGKDNIVGTGNELNNFIAGNDGSNVLRGEAGNDILSGGAGNDMLFGGEGNDVLIGGLGVDQLSGGEGADTFIFNSYNESRASSPDWITDFVSGTDKIDLSVFNTGEGLQQITFVSAFSGKAGEATLTYDKATNVSDLAINMGGDFTSADFLVKIVGHPLQQVDFIV</sequence>
<dbReference type="InterPro" id="IPR050557">
    <property type="entry name" value="RTX_toxin/Mannuronan_C5-epim"/>
</dbReference>
<dbReference type="AlphaFoldDB" id="A0AA93BVN8"/>
<dbReference type="Pfam" id="PF00353">
    <property type="entry name" value="HemolysinCabind"/>
    <property type="match status" value="1"/>
</dbReference>
<comment type="subcellular location">
    <subcellularLocation>
        <location evidence="2">Secreted</location>
    </subcellularLocation>
</comment>
<dbReference type="InterPro" id="IPR001343">
    <property type="entry name" value="Hemolysn_Ca-bd"/>
</dbReference>
<dbReference type="InterPro" id="IPR018511">
    <property type="entry name" value="Hemolysin-typ_Ca-bd_CS"/>
</dbReference>
<dbReference type="SUPFAM" id="SSF51120">
    <property type="entry name" value="beta-Roll"/>
    <property type="match status" value="2"/>
</dbReference>
<dbReference type="PRINTS" id="PR00313">
    <property type="entry name" value="CABNDNGRPT"/>
</dbReference>
<keyword evidence="5" id="KW-0106">Calcium</keyword>
<dbReference type="GO" id="GO:0005615">
    <property type="term" value="C:extracellular space"/>
    <property type="evidence" value="ECO:0007669"/>
    <property type="project" value="InterPro"/>
</dbReference>
<protein>
    <submittedName>
        <fullName evidence="7">Type I secretion target</fullName>
    </submittedName>
</protein>
<proteinExistence type="predicted"/>
<organism evidence="7 8">
    <name type="scientific">Serratia inhibens</name>
    <dbReference type="NCBI Taxonomy" id="2338073"/>
    <lineage>
        <taxon>Bacteria</taxon>
        <taxon>Pseudomonadati</taxon>
        <taxon>Pseudomonadota</taxon>
        <taxon>Gammaproteobacteria</taxon>
        <taxon>Enterobacterales</taxon>
        <taxon>Yersiniaceae</taxon>
        <taxon>Serratia</taxon>
    </lineage>
</organism>
<reference evidence="7 8" key="1">
    <citation type="submission" date="2018-09" db="EMBL/GenBank/DDBJ databases">
        <title>Draft genome of a novel serratia sp. strain with antifungal activity.</title>
        <authorList>
            <person name="Dichmann S.I."/>
            <person name="Park B.P."/>
            <person name="Pathiraja D."/>
            <person name="Choi I.-G."/>
            <person name="Stougaard P."/>
            <person name="Hennessy R.C."/>
        </authorList>
    </citation>
    <scope>NUCLEOTIDE SEQUENCE [LARGE SCALE GENOMIC DNA]</scope>
    <source>
        <strain evidence="7 8">S40</strain>
    </source>
</reference>
<dbReference type="Pfam" id="PF08548">
    <property type="entry name" value="Peptidase_M10_C"/>
    <property type="match status" value="1"/>
</dbReference>
<keyword evidence="4" id="KW-0677">Repeat</keyword>
<dbReference type="RefSeq" id="WP_119804998.1">
    <property type="nucleotide sequence ID" value="NZ_QYYG01000006.1"/>
</dbReference>
<gene>
    <name evidence="7" type="ORF">D4100_18910</name>
</gene>
<feature type="domain" description="Peptidase M10 serralysin C-terminal" evidence="6">
    <location>
        <begin position="376"/>
        <end position="498"/>
    </location>
</feature>
<comment type="cofactor">
    <cofactor evidence="1">
        <name>Ca(2+)</name>
        <dbReference type="ChEBI" id="CHEBI:29108"/>
    </cofactor>
</comment>
<dbReference type="GO" id="GO:0005509">
    <property type="term" value="F:calcium ion binding"/>
    <property type="evidence" value="ECO:0007669"/>
    <property type="project" value="InterPro"/>
</dbReference>
<dbReference type="Proteomes" id="UP000284338">
    <property type="component" value="Unassembled WGS sequence"/>
</dbReference>
<keyword evidence="8" id="KW-1185">Reference proteome</keyword>